<feature type="domain" description="Response regulatory" evidence="4">
    <location>
        <begin position="2"/>
        <end position="120"/>
    </location>
</feature>
<gene>
    <name evidence="6" type="ORF">OBO34_06510</name>
</gene>
<dbReference type="Pfam" id="PF00072">
    <property type="entry name" value="Response_reg"/>
    <property type="match status" value="1"/>
</dbReference>
<comment type="function">
    <text evidence="2">May play the central regulatory role in sporulation. It may be an element of the effector pathway responsible for the activation of sporulation genes in response to nutritional stress. Spo0A may act in concert with spo0H (a sigma factor) to control the expression of some genes that are critical to the sporulation process.</text>
</comment>
<evidence type="ECO:0000313" key="7">
    <source>
        <dbReference type="Proteomes" id="UP001065549"/>
    </source>
</evidence>
<dbReference type="PANTHER" id="PTHR37299:SF1">
    <property type="entry name" value="STAGE 0 SPORULATION PROTEIN A HOMOLOG"/>
    <property type="match status" value="1"/>
</dbReference>
<evidence type="ECO:0000256" key="3">
    <source>
        <dbReference type="PROSITE-ProRule" id="PRU00169"/>
    </source>
</evidence>
<dbReference type="SMART" id="SM00448">
    <property type="entry name" value="REC"/>
    <property type="match status" value="1"/>
</dbReference>
<evidence type="ECO:0000256" key="1">
    <source>
        <dbReference type="ARBA" id="ARBA00018672"/>
    </source>
</evidence>
<dbReference type="Gene3D" id="2.40.50.1020">
    <property type="entry name" value="LytTr DNA-binding domain"/>
    <property type="match status" value="1"/>
</dbReference>
<dbReference type="Pfam" id="PF04397">
    <property type="entry name" value="LytTR"/>
    <property type="match status" value="1"/>
</dbReference>
<dbReference type="InterPro" id="IPR046947">
    <property type="entry name" value="LytR-like"/>
</dbReference>
<feature type="domain" description="HTH LytTR-type" evidence="5">
    <location>
        <begin position="130"/>
        <end position="230"/>
    </location>
</feature>
<dbReference type="PROSITE" id="PS50930">
    <property type="entry name" value="HTH_LYTTR"/>
    <property type="match status" value="1"/>
</dbReference>
<dbReference type="InterPro" id="IPR007492">
    <property type="entry name" value="LytTR_DNA-bd_dom"/>
</dbReference>
<name>A0A9J6QTD4_9FIRM</name>
<dbReference type="InterPro" id="IPR001789">
    <property type="entry name" value="Sig_transdc_resp-reg_receiver"/>
</dbReference>
<dbReference type="GO" id="GO:0000156">
    <property type="term" value="F:phosphorelay response regulator activity"/>
    <property type="evidence" value="ECO:0007669"/>
    <property type="project" value="InterPro"/>
</dbReference>
<accession>A0A9J6QTD4</accession>
<dbReference type="SMART" id="SM00850">
    <property type="entry name" value="LytTR"/>
    <property type="match status" value="1"/>
</dbReference>
<dbReference type="InterPro" id="IPR011006">
    <property type="entry name" value="CheY-like_superfamily"/>
</dbReference>
<keyword evidence="3" id="KW-0597">Phosphoprotein</keyword>
<dbReference type="AlphaFoldDB" id="A0A9J6QTD4"/>
<evidence type="ECO:0000313" key="6">
    <source>
        <dbReference type="EMBL" id="MCU7378003.1"/>
    </source>
</evidence>
<dbReference type="PANTHER" id="PTHR37299">
    <property type="entry name" value="TRANSCRIPTIONAL REGULATOR-RELATED"/>
    <property type="match status" value="1"/>
</dbReference>
<dbReference type="Proteomes" id="UP001065549">
    <property type="component" value="Unassembled WGS sequence"/>
</dbReference>
<keyword evidence="7" id="KW-1185">Reference proteome</keyword>
<organism evidence="6 7">
    <name type="scientific">Hominibacterium faecale</name>
    <dbReference type="NCBI Taxonomy" id="2839743"/>
    <lineage>
        <taxon>Bacteria</taxon>
        <taxon>Bacillati</taxon>
        <taxon>Bacillota</taxon>
        <taxon>Clostridia</taxon>
        <taxon>Peptostreptococcales</taxon>
        <taxon>Anaerovoracaceae</taxon>
        <taxon>Hominibacterium</taxon>
    </lineage>
</organism>
<reference evidence="6" key="1">
    <citation type="submission" date="2022-09" db="EMBL/GenBank/DDBJ databases">
        <title>Culturomic study of gut microbiota in children with autism spectrum disorder.</title>
        <authorList>
            <person name="Efimov B.A."/>
            <person name="Chaplin A.V."/>
            <person name="Sokolova S.R."/>
            <person name="Pikina A.P."/>
            <person name="Korzhanova M."/>
            <person name="Belova V."/>
            <person name="Korostin D."/>
        </authorList>
    </citation>
    <scope>NUCLEOTIDE SEQUENCE</scope>
    <source>
        <strain evidence="6">ASD5510</strain>
    </source>
</reference>
<evidence type="ECO:0000259" key="4">
    <source>
        <dbReference type="PROSITE" id="PS50110"/>
    </source>
</evidence>
<dbReference type="GO" id="GO:0003677">
    <property type="term" value="F:DNA binding"/>
    <property type="evidence" value="ECO:0007669"/>
    <property type="project" value="UniProtKB-KW"/>
</dbReference>
<protein>
    <recommendedName>
        <fullName evidence="1">Stage 0 sporulation protein A homolog</fullName>
    </recommendedName>
</protein>
<comment type="caution">
    <text evidence="6">The sequence shown here is derived from an EMBL/GenBank/DDBJ whole genome shotgun (WGS) entry which is preliminary data.</text>
</comment>
<sequence>MNIAIVDDLESEAQKLSGLIKKYCEEHFIPVQIKVYKNGNHLIDEQQPSSFDLIFLDIYMHDINGLDLARKLRDQGYDNLIIFSTVSTDYAVNGYSVQAFDYLVKPYDYNRFHKTMDRCMEELAHKSRYIVVKESRTYVKIRLNNIIYTDYHNHYIQIHTPVRIVKSYMSFSDFSKLLEPYPQFLNCYRNCIVNMDHVACLKGYEFILKNGDIMPITRNRKTDIKQKYADYEFYRLEQESKI</sequence>
<dbReference type="Gene3D" id="3.40.50.2300">
    <property type="match status" value="1"/>
</dbReference>
<evidence type="ECO:0000256" key="2">
    <source>
        <dbReference type="ARBA" id="ARBA00024867"/>
    </source>
</evidence>
<evidence type="ECO:0000259" key="5">
    <source>
        <dbReference type="PROSITE" id="PS50930"/>
    </source>
</evidence>
<feature type="modified residue" description="4-aspartylphosphate" evidence="3">
    <location>
        <position position="57"/>
    </location>
</feature>
<keyword evidence="6" id="KW-0238">DNA-binding</keyword>
<dbReference type="PROSITE" id="PS50110">
    <property type="entry name" value="RESPONSE_REGULATORY"/>
    <property type="match status" value="1"/>
</dbReference>
<dbReference type="SUPFAM" id="SSF52172">
    <property type="entry name" value="CheY-like"/>
    <property type="match status" value="1"/>
</dbReference>
<dbReference type="RefSeq" id="WP_253019706.1">
    <property type="nucleotide sequence ID" value="NZ_JAOSHN010000002.1"/>
</dbReference>
<dbReference type="EMBL" id="JAOSHN010000002">
    <property type="protein sequence ID" value="MCU7378003.1"/>
    <property type="molecule type" value="Genomic_DNA"/>
</dbReference>
<proteinExistence type="predicted"/>